<dbReference type="InterPro" id="IPR011256">
    <property type="entry name" value="Reg_factor_effector_dom_sf"/>
</dbReference>
<evidence type="ECO:0000259" key="1">
    <source>
        <dbReference type="SMART" id="SM00871"/>
    </source>
</evidence>
<evidence type="ECO:0000313" key="3">
    <source>
        <dbReference type="Proteomes" id="UP000198935"/>
    </source>
</evidence>
<dbReference type="STRING" id="1503961.SAMN05421736_101204"/>
<name>A0A1H3GNL1_9BACI</name>
<feature type="domain" description="AraC effector-binding" evidence="1">
    <location>
        <begin position="80"/>
        <end position="234"/>
    </location>
</feature>
<evidence type="ECO:0000313" key="2">
    <source>
        <dbReference type="EMBL" id="SDY03919.1"/>
    </source>
</evidence>
<dbReference type="InterPro" id="IPR036388">
    <property type="entry name" value="WH-like_DNA-bd_sf"/>
</dbReference>
<dbReference type="EMBL" id="FNPI01000001">
    <property type="protein sequence ID" value="SDY03919.1"/>
    <property type="molecule type" value="Genomic_DNA"/>
</dbReference>
<gene>
    <name evidence="2" type="ORF">SAMN05421736_101204</name>
</gene>
<dbReference type="InterPro" id="IPR010499">
    <property type="entry name" value="AraC_E-bd"/>
</dbReference>
<proteinExistence type="predicted"/>
<reference evidence="3" key="1">
    <citation type="submission" date="2016-10" db="EMBL/GenBank/DDBJ databases">
        <authorList>
            <person name="Varghese N."/>
            <person name="Submissions S."/>
        </authorList>
    </citation>
    <scope>NUCLEOTIDE SEQUENCE [LARGE SCALE GENOMIC DNA]</scope>
    <source>
        <strain evidence="3">SP</strain>
    </source>
</reference>
<dbReference type="Gene3D" id="3.20.80.10">
    <property type="entry name" value="Regulatory factor, effector binding domain"/>
    <property type="match status" value="1"/>
</dbReference>
<dbReference type="Proteomes" id="UP000198935">
    <property type="component" value="Unassembled WGS sequence"/>
</dbReference>
<dbReference type="Pfam" id="PF14526">
    <property type="entry name" value="Cass2"/>
    <property type="match status" value="1"/>
</dbReference>
<dbReference type="SMART" id="SM00871">
    <property type="entry name" value="AraC_E_bind"/>
    <property type="match status" value="1"/>
</dbReference>
<keyword evidence="3" id="KW-1185">Reference proteome</keyword>
<dbReference type="Gene3D" id="1.10.10.10">
    <property type="entry name" value="Winged helix-like DNA-binding domain superfamily/Winged helix DNA-binding domain"/>
    <property type="match status" value="1"/>
</dbReference>
<dbReference type="InterPro" id="IPR029441">
    <property type="entry name" value="Cass2"/>
</dbReference>
<dbReference type="SUPFAM" id="SSF46785">
    <property type="entry name" value="Winged helix' DNA-binding domain"/>
    <property type="match status" value="1"/>
</dbReference>
<dbReference type="InterPro" id="IPR036390">
    <property type="entry name" value="WH_DNA-bd_sf"/>
</dbReference>
<sequence>MSKAAKLIALIQVIQVKKTFSVQELADEFHVSYRTMLRYLHELSGLGIPLYAETGKHGGYRILEHSAGQQQPAIRAREDSGVKAVIKPAFRVIGLEYAAPVTSFSAAEVLITKTRDRFESRLHELPECRQPFVRYGIRKYEKGIFTYLYCVEVKRLEHIPAGMKGATVPTRRYAVFIHRGSAARAAVDETYRYGLQQLMRAGVKQDASAGYLEVLPVPGCADFSQEIEILVPFLD</sequence>
<dbReference type="Pfam" id="PF08279">
    <property type="entry name" value="HTH_11"/>
    <property type="match status" value="1"/>
</dbReference>
<dbReference type="SUPFAM" id="SSF55136">
    <property type="entry name" value="Probable bacterial effector-binding domain"/>
    <property type="match status" value="1"/>
</dbReference>
<dbReference type="InterPro" id="IPR013196">
    <property type="entry name" value="HTH_11"/>
</dbReference>
<dbReference type="AlphaFoldDB" id="A0A1H3GNL1"/>
<protein>
    <submittedName>
        <fullName evidence="2">Integron-associated effector binding protein</fullName>
    </submittedName>
</protein>
<accession>A0A1H3GNL1</accession>
<organism evidence="2 3">
    <name type="scientific">Evansella caseinilytica</name>
    <dbReference type="NCBI Taxonomy" id="1503961"/>
    <lineage>
        <taxon>Bacteria</taxon>
        <taxon>Bacillati</taxon>
        <taxon>Bacillota</taxon>
        <taxon>Bacilli</taxon>
        <taxon>Bacillales</taxon>
        <taxon>Bacillaceae</taxon>
        <taxon>Evansella</taxon>
    </lineage>
</organism>